<dbReference type="PANTHER" id="PTHR43140:SF1">
    <property type="entry name" value="TYPE I RESTRICTION ENZYME ECOKI SPECIFICITY SUBUNIT"/>
    <property type="match status" value="1"/>
</dbReference>
<dbReference type="CDD" id="cd16961">
    <property type="entry name" value="RMtype1_S_TRD-CR_like"/>
    <property type="match status" value="1"/>
</dbReference>
<evidence type="ECO:0000256" key="3">
    <source>
        <dbReference type="ARBA" id="ARBA00023125"/>
    </source>
</evidence>
<sequence>MSARELITEHLDLWTGAVTKKPSSGRGSNGKTELTGVKKLRELILELAVRGKLLEQNPTDEPASKLLERVRAEKLHLIKQGKIKKRRKLPELTEMTKPFNLPSSWEWSQLEDVGRDWGQKTPKDDFSYIDVASVDSLRGEITQPSILSAEEAPSRARKIVSEGTLIYSTVRPYLQNIAVIESKIEPEPIASTAFAILHPLAGMPARFYLHYLRSPAFVRYVESVQTGIAYPAINDKQFFSGLVPVPPLEEQHRIVQKVDELMDLCDRLEQQTSDQLEAHETLVDTLLGTLTQSENATELADSWARLAAHFDTLFTTEQSIGKLKQTILQLAVMGRLVEQNVGDEPTESLLTNIDQEIASLVKQGLIKKPKPTPEISDSDKFFGIPDSWQWVRLGSLALHSEAGWSPKCHDVPRENQGWAVLKVSAVTWGEFRPSENKELPSNLTPRREYEVHPSDFLISRANTSELVARSVVVPKGAPAKLMMSDKIIRFVFSDQIEPLYINLFNNSPFARSYYLSVAGGTSSSMKNVSRAQIQALAVPLPPLGEQHRIVQKVDELMVLCDQLKERLNQAGETRCQLAEAVVEGALKE</sequence>
<dbReference type="Pfam" id="PF01420">
    <property type="entry name" value="Methylase_S"/>
    <property type="match status" value="2"/>
</dbReference>
<dbReference type="OrthoDB" id="398435at2"/>
<dbReference type="EMBL" id="APAT01000016">
    <property type="protein sequence ID" value="EMP55246.1"/>
    <property type="molecule type" value="Genomic_DNA"/>
</dbReference>
<dbReference type="InterPro" id="IPR044946">
    <property type="entry name" value="Restrct_endonuc_typeI_TRD_sf"/>
</dbReference>
<dbReference type="InterPro" id="IPR000055">
    <property type="entry name" value="Restrct_endonuc_typeI_TRD"/>
</dbReference>
<keyword evidence="3" id="KW-0238">DNA-binding</keyword>
<dbReference type="GO" id="GO:0003677">
    <property type="term" value="F:DNA binding"/>
    <property type="evidence" value="ECO:0007669"/>
    <property type="project" value="UniProtKB-KW"/>
</dbReference>
<dbReference type="CDD" id="cd17261">
    <property type="entry name" value="RMtype1_S_EcoKI-TRD2-CR2_like"/>
    <property type="match status" value="1"/>
</dbReference>
<comment type="caution">
    <text evidence="5">The sequence shown here is derived from an EMBL/GenBank/DDBJ whole genome shotgun (WGS) entry which is preliminary data.</text>
</comment>
<dbReference type="PATRIC" id="fig|1288826.3.peg.2248"/>
<evidence type="ECO:0000256" key="1">
    <source>
        <dbReference type="ARBA" id="ARBA00010923"/>
    </source>
</evidence>
<protein>
    <submittedName>
        <fullName evidence="5">Type I restriction-modification enzyme S subunit</fullName>
    </submittedName>
</protein>
<evidence type="ECO:0000313" key="5">
    <source>
        <dbReference type="EMBL" id="EMP55246.1"/>
    </source>
</evidence>
<comment type="similarity">
    <text evidence="1">Belongs to the type-I restriction system S methylase family.</text>
</comment>
<reference evidence="5 6" key="1">
    <citation type="journal article" date="2013" name="Genome Announc.">
        <title>Genome Sequence of Hydrothermal Arsenic-Respiring Bacterium Marinobacter santoriniensis NKSG1T.</title>
        <authorList>
            <person name="Handley K.M."/>
            <person name="Upton M."/>
            <person name="Beatson S.A."/>
            <person name="Hery M."/>
            <person name="Lloyd J.R."/>
        </authorList>
    </citation>
    <scope>NUCLEOTIDE SEQUENCE [LARGE SCALE GENOMIC DNA]</scope>
    <source>
        <strain evidence="5 6">NKSG1</strain>
    </source>
</reference>
<dbReference type="InterPro" id="IPR051212">
    <property type="entry name" value="Type-I_RE_S_subunit"/>
</dbReference>
<dbReference type="RefSeq" id="WP_008939413.1">
    <property type="nucleotide sequence ID" value="NZ_APAT01000016.1"/>
</dbReference>
<keyword evidence="2" id="KW-0680">Restriction system</keyword>
<evidence type="ECO:0000259" key="4">
    <source>
        <dbReference type="Pfam" id="PF01420"/>
    </source>
</evidence>
<feature type="domain" description="Type I restriction modification DNA specificity" evidence="4">
    <location>
        <begin position="102"/>
        <end position="277"/>
    </location>
</feature>
<dbReference type="REBASE" id="120261">
    <property type="entry name" value="S.MsaNKSG1ORF11378P"/>
</dbReference>
<keyword evidence="6" id="KW-1185">Reference proteome</keyword>
<dbReference type="AlphaFoldDB" id="M7CNM5"/>
<evidence type="ECO:0000313" key="6">
    <source>
        <dbReference type="Proteomes" id="UP000011960"/>
    </source>
</evidence>
<gene>
    <name evidence="5" type="ORF">MSNKSG1_11383</name>
</gene>
<name>M7CNM5_9GAMM</name>
<dbReference type="GO" id="GO:0009307">
    <property type="term" value="P:DNA restriction-modification system"/>
    <property type="evidence" value="ECO:0007669"/>
    <property type="project" value="UniProtKB-KW"/>
</dbReference>
<accession>M7CNM5</accession>
<dbReference type="STRING" id="1288826.MSNKSG1_11383"/>
<dbReference type="PANTHER" id="PTHR43140">
    <property type="entry name" value="TYPE-1 RESTRICTION ENZYME ECOKI SPECIFICITY PROTEIN"/>
    <property type="match status" value="1"/>
</dbReference>
<evidence type="ECO:0000256" key="2">
    <source>
        <dbReference type="ARBA" id="ARBA00022747"/>
    </source>
</evidence>
<dbReference type="SUPFAM" id="SSF116734">
    <property type="entry name" value="DNA methylase specificity domain"/>
    <property type="match status" value="2"/>
</dbReference>
<feature type="domain" description="Type I restriction modification DNA specificity" evidence="4">
    <location>
        <begin position="451"/>
        <end position="569"/>
    </location>
</feature>
<dbReference type="eggNOG" id="COG0732">
    <property type="taxonomic scope" value="Bacteria"/>
</dbReference>
<dbReference type="Gene3D" id="3.90.220.20">
    <property type="entry name" value="DNA methylase specificity domains"/>
    <property type="match status" value="2"/>
</dbReference>
<dbReference type="Proteomes" id="UP000011960">
    <property type="component" value="Unassembled WGS sequence"/>
</dbReference>
<proteinExistence type="inferred from homology"/>
<organism evidence="5 6">
    <name type="scientific">Marinobacter santoriniensis NKSG1</name>
    <dbReference type="NCBI Taxonomy" id="1288826"/>
    <lineage>
        <taxon>Bacteria</taxon>
        <taxon>Pseudomonadati</taxon>
        <taxon>Pseudomonadota</taxon>
        <taxon>Gammaproteobacteria</taxon>
        <taxon>Pseudomonadales</taxon>
        <taxon>Marinobacteraceae</taxon>
        <taxon>Marinobacter</taxon>
    </lineage>
</organism>